<accession>A0A1Y0IPU0</accession>
<dbReference type="InterPro" id="IPR043129">
    <property type="entry name" value="ATPase_NBD"/>
</dbReference>
<evidence type="ECO:0000313" key="3">
    <source>
        <dbReference type="EMBL" id="ARU61354.1"/>
    </source>
</evidence>
<feature type="domain" description="Gcp-like" evidence="2">
    <location>
        <begin position="75"/>
        <end position="282"/>
    </location>
</feature>
<dbReference type="GO" id="GO:0005829">
    <property type="term" value="C:cytosol"/>
    <property type="evidence" value="ECO:0007669"/>
    <property type="project" value="TreeGrafter"/>
</dbReference>
<dbReference type="InterPro" id="IPR000905">
    <property type="entry name" value="Gcp-like_dom"/>
</dbReference>
<name>A0A1Y0IPU0_9BACL</name>
<dbReference type="InterPro" id="IPR022496">
    <property type="entry name" value="T6A_TsaB"/>
</dbReference>
<organism evidence="3 4">
    <name type="scientific">Tumebacillus avium</name>
    <dbReference type="NCBI Taxonomy" id="1903704"/>
    <lineage>
        <taxon>Bacteria</taxon>
        <taxon>Bacillati</taxon>
        <taxon>Bacillota</taxon>
        <taxon>Bacilli</taxon>
        <taxon>Bacillales</taxon>
        <taxon>Alicyclobacillaceae</taxon>
        <taxon>Tumebacillus</taxon>
    </lineage>
</organism>
<dbReference type="SUPFAM" id="SSF53067">
    <property type="entry name" value="Actin-like ATPase domain"/>
    <property type="match status" value="2"/>
</dbReference>
<dbReference type="KEGG" id="tum:CBW65_10345"/>
<protein>
    <submittedName>
        <fullName evidence="3">tRNA (Adenosine(37)-N6)-threonylcarbamoyltransferase complex dimerization subunit type 1 TsaB</fullName>
    </submittedName>
</protein>
<dbReference type="PANTHER" id="PTHR11735:SF11">
    <property type="entry name" value="TRNA THREONYLCARBAMOYLADENOSINE BIOSYNTHESIS PROTEIN TSAB"/>
    <property type="match status" value="1"/>
</dbReference>
<dbReference type="Gene3D" id="3.30.420.40">
    <property type="match status" value="2"/>
</dbReference>
<reference evidence="4" key="1">
    <citation type="submission" date="2017-05" db="EMBL/GenBank/DDBJ databases">
        <authorList>
            <person name="Sung H."/>
        </authorList>
    </citation>
    <scope>NUCLEOTIDE SEQUENCE [LARGE SCALE GENOMIC DNA]</scope>
    <source>
        <strain evidence="4">AR23208</strain>
    </source>
</reference>
<dbReference type="Pfam" id="PF00814">
    <property type="entry name" value="TsaD"/>
    <property type="match status" value="1"/>
</dbReference>
<dbReference type="EMBL" id="CP021434">
    <property type="protein sequence ID" value="ARU61354.1"/>
    <property type="molecule type" value="Genomic_DNA"/>
</dbReference>
<feature type="region of interest" description="Disordered" evidence="1">
    <location>
        <begin position="1"/>
        <end position="38"/>
    </location>
</feature>
<sequence length="293" mass="31349">MAAGCAAGRPRAGDRAQPDPDRPRDHIRGDRSALGSKAKGVGEDVPYLAIDTATQTLSVAVGEQGKLLGEATTQLSKNHSVKMMPLLEGLMSNLDLAPDTLQGIVVGRGPGSYTGVRIAVTAAKAFAMALKIPLVGVSSLDALARHGAMSDALIVPMFDARRKQAYTAFYEVQNGEFVKITDDQLMVLDDLIKAINSRMVVRRLDKRPVKVLLLGDGAQAHREELRERLGEKALFAPSPSHDFVRAAHLLEAGIPLIEAGEAHDAATFAPEYLQLVEAEKKWLEAQGAGGKTE</sequence>
<dbReference type="PANTHER" id="PTHR11735">
    <property type="entry name" value="TRNA N6-ADENOSINE THREONYLCARBAMOYLTRANSFERASE"/>
    <property type="match status" value="1"/>
</dbReference>
<dbReference type="CDD" id="cd24032">
    <property type="entry name" value="ASKHA_NBD_TsaB"/>
    <property type="match status" value="1"/>
</dbReference>
<keyword evidence="4" id="KW-1185">Reference proteome</keyword>
<proteinExistence type="predicted"/>
<feature type="compositionally biased region" description="Basic and acidic residues" evidence="1">
    <location>
        <begin position="11"/>
        <end position="31"/>
    </location>
</feature>
<evidence type="ECO:0000313" key="4">
    <source>
        <dbReference type="Proteomes" id="UP000195437"/>
    </source>
</evidence>
<evidence type="ECO:0000256" key="1">
    <source>
        <dbReference type="SAM" id="MobiDB-lite"/>
    </source>
</evidence>
<feature type="compositionally biased region" description="Low complexity" evidence="1">
    <location>
        <begin position="1"/>
        <end position="10"/>
    </location>
</feature>
<gene>
    <name evidence="3" type="ORF">CBW65_10345</name>
</gene>
<evidence type="ECO:0000259" key="2">
    <source>
        <dbReference type="Pfam" id="PF00814"/>
    </source>
</evidence>
<keyword evidence="3" id="KW-0808">Transferase</keyword>
<dbReference type="Proteomes" id="UP000195437">
    <property type="component" value="Chromosome"/>
</dbReference>
<dbReference type="AlphaFoldDB" id="A0A1Y0IPU0"/>
<dbReference type="GO" id="GO:0016740">
    <property type="term" value="F:transferase activity"/>
    <property type="evidence" value="ECO:0007669"/>
    <property type="project" value="UniProtKB-KW"/>
</dbReference>
<dbReference type="GO" id="GO:0002949">
    <property type="term" value="P:tRNA threonylcarbamoyladenosine modification"/>
    <property type="evidence" value="ECO:0007669"/>
    <property type="project" value="InterPro"/>
</dbReference>
<dbReference type="NCBIfam" id="TIGR03725">
    <property type="entry name" value="T6A_YeaZ"/>
    <property type="match status" value="1"/>
</dbReference>